<comment type="caution">
    <text evidence="2">The sequence shown here is derived from an EMBL/GenBank/DDBJ whole genome shotgun (WGS) entry which is preliminary data.</text>
</comment>
<evidence type="ECO:0000313" key="3">
    <source>
        <dbReference type="Proteomes" id="UP001465668"/>
    </source>
</evidence>
<sequence length="668" mass="73084">MDISEPLMDCNFPELLAGDLGRSEDVFRSKNLTAGPPTVSLTDEGRRKRRSSLQESPAEYLSSQGRDILSRVKSMQMVNQSGYSEVMAQAHEEPRKSSDTTASESSGGMEPPSIAGREMSVTTAATSVTSSRFSPSDKSNSNSPVDKISNHSWVDLELEHRSHNLFAASNLDRCYSLGNIDPAPTPRSPRDVSSGQRTMSMGTRKVRREAADPFTALGSPTRSFKATKQPRETPALEGSHLTQPTEFPTRRSSLGRSTDLLRLPRQRGSPRSPPSPNHFAPSIVSHLSSTVTPTRPPPSSGRASAYQREEEDEARSMLSLDDDEESDTMMDMSLLTPRDNDEAATPAVVSPLAEVEQWVEQSSIELSHLPQPTKDYQGSRIHVAPEVLDTLRISVACFPETMLLCSSLSIETLRGNSKKVRYRAPDINSASQLSLNLPDGSTKMSKWKWLTSKKSPESSPTNLQFSQNAPLESSNEASASGFGASEWQAIKNIFPSGTDHLCDALYAHILAYNYISSICPRSAVVAQAARPISKQSNHPSISDISIRSDSNKIPRKAAFLLGLQDDPATPIAPPRETSSTSRGKPSFLRGKRETKCFGPSTSRSTDDHDQSLKDLRLGLAKCIARIVGTLRLTSSEELGTSVKPVDIRDIDPLFIRALCEVVRCNEER</sequence>
<feature type="compositionally biased region" description="Polar residues" evidence="1">
    <location>
        <begin position="457"/>
        <end position="477"/>
    </location>
</feature>
<feature type="region of interest" description="Disordered" evidence="1">
    <location>
        <begin position="27"/>
        <end position="147"/>
    </location>
</feature>
<feature type="compositionally biased region" description="Low complexity" evidence="1">
    <location>
        <begin position="260"/>
        <end position="270"/>
    </location>
</feature>
<feature type="compositionally biased region" description="Polar residues" evidence="1">
    <location>
        <begin position="132"/>
        <end position="144"/>
    </location>
</feature>
<dbReference type="Proteomes" id="UP001465668">
    <property type="component" value="Unassembled WGS sequence"/>
</dbReference>
<evidence type="ECO:0000313" key="2">
    <source>
        <dbReference type="EMBL" id="KAK9780094.1"/>
    </source>
</evidence>
<evidence type="ECO:0008006" key="4">
    <source>
        <dbReference type="Google" id="ProtNLM"/>
    </source>
</evidence>
<reference evidence="2 3" key="1">
    <citation type="submission" date="2024-02" db="EMBL/GenBank/DDBJ databases">
        <title>First draft genome assembly of two strains of Seiridium cardinale.</title>
        <authorList>
            <person name="Emiliani G."/>
            <person name="Scali E."/>
        </authorList>
    </citation>
    <scope>NUCLEOTIDE SEQUENCE [LARGE SCALE GENOMIC DNA]</scope>
    <source>
        <strain evidence="2 3">BM-138-000479</strain>
    </source>
</reference>
<feature type="region of interest" description="Disordered" evidence="1">
    <location>
        <begin position="565"/>
        <end position="609"/>
    </location>
</feature>
<keyword evidence="3" id="KW-1185">Reference proteome</keyword>
<evidence type="ECO:0000256" key="1">
    <source>
        <dbReference type="SAM" id="MobiDB-lite"/>
    </source>
</evidence>
<feature type="region of interest" description="Disordered" evidence="1">
    <location>
        <begin position="180"/>
        <end position="326"/>
    </location>
</feature>
<protein>
    <recommendedName>
        <fullName evidence="4">Folliculin-interacting protein N-terminal domain-containing protein</fullName>
    </recommendedName>
</protein>
<feature type="compositionally biased region" description="Low complexity" evidence="1">
    <location>
        <begin position="120"/>
        <end position="131"/>
    </location>
</feature>
<name>A0ABR2Y244_9PEZI</name>
<dbReference type="EMBL" id="JARVKM010000008">
    <property type="protein sequence ID" value="KAK9780094.1"/>
    <property type="molecule type" value="Genomic_DNA"/>
</dbReference>
<gene>
    <name evidence="2" type="ORF">SCAR479_03218</name>
</gene>
<proteinExistence type="predicted"/>
<feature type="compositionally biased region" description="Polar residues" evidence="1">
    <location>
        <begin position="191"/>
        <end position="201"/>
    </location>
</feature>
<feature type="region of interest" description="Disordered" evidence="1">
    <location>
        <begin position="448"/>
        <end position="477"/>
    </location>
</feature>
<feature type="compositionally biased region" description="Polar residues" evidence="1">
    <location>
        <begin position="240"/>
        <end position="256"/>
    </location>
</feature>
<accession>A0ABR2Y244</accession>
<organism evidence="2 3">
    <name type="scientific">Seiridium cardinale</name>
    <dbReference type="NCBI Taxonomy" id="138064"/>
    <lineage>
        <taxon>Eukaryota</taxon>
        <taxon>Fungi</taxon>
        <taxon>Dikarya</taxon>
        <taxon>Ascomycota</taxon>
        <taxon>Pezizomycotina</taxon>
        <taxon>Sordariomycetes</taxon>
        <taxon>Xylariomycetidae</taxon>
        <taxon>Amphisphaeriales</taxon>
        <taxon>Sporocadaceae</taxon>
        <taxon>Seiridium</taxon>
    </lineage>
</organism>